<dbReference type="InterPro" id="IPR029066">
    <property type="entry name" value="PLP-binding_barrel"/>
</dbReference>
<organism evidence="4 5">
    <name type="scientific">Ahrensia kielensis</name>
    <dbReference type="NCBI Taxonomy" id="76980"/>
    <lineage>
        <taxon>Bacteria</taxon>
        <taxon>Pseudomonadati</taxon>
        <taxon>Pseudomonadota</taxon>
        <taxon>Alphaproteobacteria</taxon>
        <taxon>Hyphomicrobiales</taxon>
        <taxon>Ahrensiaceae</taxon>
        <taxon>Ahrensia</taxon>
    </lineage>
</organism>
<dbReference type="SUPFAM" id="SSF51419">
    <property type="entry name" value="PLP-binding barrel"/>
    <property type="match status" value="1"/>
</dbReference>
<dbReference type="SMART" id="SM01119">
    <property type="entry name" value="D-ser_dehydrat"/>
    <property type="match status" value="1"/>
</dbReference>
<evidence type="ECO:0000313" key="4">
    <source>
        <dbReference type="EMBL" id="MEM5500391.1"/>
    </source>
</evidence>
<name>A0ABU9T3U3_9HYPH</name>
<gene>
    <name evidence="4" type="ORF">WNY59_02185</name>
</gene>
<dbReference type="Gene3D" id="3.20.20.10">
    <property type="entry name" value="Alanine racemase"/>
    <property type="match status" value="1"/>
</dbReference>
<protein>
    <submittedName>
        <fullName evidence="4">DSD1 family PLP-dependent enzyme</fullName>
    </submittedName>
</protein>
<dbReference type="InterPro" id="IPR026956">
    <property type="entry name" value="D-ser_dehydrat-like_dom"/>
</dbReference>
<dbReference type="PANTHER" id="PTHR28004:SF2">
    <property type="entry name" value="D-SERINE DEHYDRATASE"/>
    <property type="match status" value="1"/>
</dbReference>
<evidence type="ECO:0000259" key="3">
    <source>
        <dbReference type="SMART" id="SM01119"/>
    </source>
</evidence>
<dbReference type="Proteomes" id="UP001477870">
    <property type="component" value="Unassembled WGS sequence"/>
</dbReference>
<keyword evidence="5" id="KW-1185">Reference proteome</keyword>
<dbReference type="Gene3D" id="2.40.37.20">
    <property type="entry name" value="D-serine dehydratase-like domain"/>
    <property type="match status" value="1"/>
</dbReference>
<dbReference type="InterPro" id="IPR051466">
    <property type="entry name" value="D-amino_acid_metab_enzyme"/>
</dbReference>
<dbReference type="CDD" id="cd06819">
    <property type="entry name" value="PLPDE_III_LS_D-TA"/>
    <property type="match status" value="1"/>
</dbReference>
<proteinExistence type="inferred from homology"/>
<dbReference type="RefSeq" id="WP_342846535.1">
    <property type="nucleotide sequence ID" value="NZ_JBBMQO010000001.1"/>
</dbReference>
<evidence type="ECO:0000256" key="2">
    <source>
        <dbReference type="ARBA" id="ARBA00023239"/>
    </source>
</evidence>
<dbReference type="InterPro" id="IPR001608">
    <property type="entry name" value="Ala_racemase_N"/>
</dbReference>
<comment type="caution">
    <text evidence="4">The sequence shown here is derived from an EMBL/GenBank/DDBJ whole genome shotgun (WGS) entry which is preliminary data.</text>
</comment>
<feature type="domain" description="D-serine dehydratase-like" evidence="3">
    <location>
        <begin position="274"/>
        <end position="360"/>
    </location>
</feature>
<evidence type="ECO:0000313" key="5">
    <source>
        <dbReference type="Proteomes" id="UP001477870"/>
    </source>
</evidence>
<dbReference type="EMBL" id="JBBMQO010000001">
    <property type="protein sequence ID" value="MEM5500391.1"/>
    <property type="molecule type" value="Genomic_DNA"/>
</dbReference>
<evidence type="ECO:0000256" key="1">
    <source>
        <dbReference type="ARBA" id="ARBA00005323"/>
    </source>
</evidence>
<dbReference type="InterPro" id="IPR042208">
    <property type="entry name" value="D-ser_dehydrat-like_sf"/>
</dbReference>
<dbReference type="Pfam" id="PF01168">
    <property type="entry name" value="Ala_racemase_N"/>
    <property type="match status" value="1"/>
</dbReference>
<comment type="similarity">
    <text evidence="1">Belongs to the DSD1 family.</text>
</comment>
<reference evidence="4 5" key="1">
    <citation type="submission" date="2024-03" db="EMBL/GenBank/DDBJ databases">
        <title>Community enrichment and isolation of bacterial strains for fucoidan degradation.</title>
        <authorList>
            <person name="Sichert A."/>
        </authorList>
    </citation>
    <scope>NUCLEOTIDE SEQUENCE [LARGE SCALE GENOMIC DNA]</scope>
    <source>
        <strain evidence="4 5">AS62</strain>
    </source>
</reference>
<sequence>MNSEVGINVPAKIGMPVSEIETPALIVELDVFERNLKKMRSIAEANGVLLRAHAKAHKSAGVAFRQMEIGGAHGFCCQKVSEATALVEAGIDDILISNQIVSRAKIERLVALSKRAKLRVCVDDPLNVCDLSSAAMAEGTVLECLVEIDVGAGRCGVTHGEEAAKLARLIADAPGLRFVGLQAYHGPVQHYVDAEKRNATFKDILKKVQETLVALVAEDLDCPIVSGAGTGTFRKEATSHVFTELQAGTYCFMDAAYMTLRDEHGGPEVPFENALFLLSTVMSAARAGAVVCDAGHKSVAVDSGLPKLVDVPGATYVSCNDEHGMVIDPNGHLSLKDQIRLIPGHCDPTCNLHDYLIGVRNGFVETVWPVTSRGKLW</sequence>
<dbReference type="Pfam" id="PF14031">
    <property type="entry name" value="D-ser_dehydrat"/>
    <property type="match status" value="1"/>
</dbReference>
<dbReference type="PANTHER" id="PTHR28004">
    <property type="entry name" value="ZGC:162816-RELATED"/>
    <property type="match status" value="1"/>
</dbReference>
<keyword evidence="2" id="KW-0456">Lyase</keyword>
<accession>A0ABU9T3U3</accession>